<keyword evidence="11" id="KW-0328">Glycosyltransferase</keyword>
<evidence type="ECO:0000256" key="13">
    <source>
        <dbReference type="ARBA" id="ARBA00022692"/>
    </source>
</evidence>
<comment type="similarity">
    <text evidence="4">In the C-terminal section; belongs to the transpeptidase family.</text>
</comment>
<keyword evidence="20" id="KW-0046">Antibiotic resistance</keyword>
<evidence type="ECO:0000256" key="17">
    <source>
        <dbReference type="ARBA" id="ARBA00022984"/>
    </source>
</evidence>
<evidence type="ECO:0000256" key="12">
    <source>
        <dbReference type="ARBA" id="ARBA00022679"/>
    </source>
</evidence>
<feature type="region of interest" description="Disordered" evidence="27">
    <location>
        <begin position="728"/>
        <end position="806"/>
    </location>
</feature>
<dbReference type="SUPFAM" id="SSF53955">
    <property type="entry name" value="Lysozyme-like"/>
    <property type="match status" value="1"/>
</dbReference>
<keyword evidence="17" id="KW-0573">Peptidoglycan synthesis</keyword>
<dbReference type="InterPro" id="IPR001460">
    <property type="entry name" value="PCN-bd_Tpept"/>
</dbReference>
<dbReference type="SUPFAM" id="SSF56601">
    <property type="entry name" value="beta-lactamase/transpeptidase-like"/>
    <property type="match status" value="1"/>
</dbReference>
<evidence type="ECO:0000256" key="28">
    <source>
        <dbReference type="SAM" id="Phobius"/>
    </source>
</evidence>
<dbReference type="Pfam" id="PF00912">
    <property type="entry name" value="Transgly"/>
    <property type="match status" value="1"/>
</dbReference>
<keyword evidence="22" id="KW-0961">Cell wall biogenesis/degradation</keyword>
<feature type="compositionally biased region" description="Low complexity" evidence="27">
    <location>
        <begin position="760"/>
        <end position="773"/>
    </location>
</feature>
<dbReference type="EC" id="2.4.99.28" evidence="24"/>
<evidence type="ECO:0000256" key="18">
    <source>
        <dbReference type="ARBA" id="ARBA00022989"/>
    </source>
</evidence>
<keyword evidence="16" id="KW-0735">Signal-anchor</keyword>
<dbReference type="EMBL" id="OMOF01000048">
    <property type="protein sequence ID" value="SPF34769.1"/>
    <property type="molecule type" value="Genomic_DNA"/>
</dbReference>
<comment type="catalytic activity">
    <reaction evidence="25">
        <text>[GlcNAc-(1-&gt;4)-Mur2Ac(oyl-L-Ala-gamma-D-Glu-L-Lys-D-Ala-D-Ala)](n)-di-trans,octa-cis-undecaprenyl diphosphate + beta-D-GlcNAc-(1-&gt;4)-Mur2Ac(oyl-L-Ala-gamma-D-Glu-L-Lys-D-Ala-D-Ala)-di-trans,octa-cis-undecaprenyl diphosphate = [GlcNAc-(1-&gt;4)-Mur2Ac(oyl-L-Ala-gamma-D-Glu-L-Lys-D-Ala-D-Ala)](n+1)-di-trans,octa-cis-undecaprenyl diphosphate + di-trans,octa-cis-undecaprenyl diphosphate + H(+)</text>
        <dbReference type="Rhea" id="RHEA:23708"/>
        <dbReference type="Rhea" id="RHEA-COMP:9602"/>
        <dbReference type="Rhea" id="RHEA-COMP:9603"/>
        <dbReference type="ChEBI" id="CHEBI:15378"/>
        <dbReference type="ChEBI" id="CHEBI:58405"/>
        <dbReference type="ChEBI" id="CHEBI:60033"/>
        <dbReference type="ChEBI" id="CHEBI:78435"/>
        <dbReference type="EC" id="2.4.99.28"/>
    </reaction>
</comment>
<accession>A0A2U3K578</accession>
<keyword evidence="15" id="KW-0133">Cell shape</keyword>
<comment type="subcellular location">
    <subcellularLocation>
        <location evidence="2">Cell membrane</location>
        <topology evidence="2">Single-pass type II membrane protein</topology>
    </subcellularLocation>
</comment>
<protein>
    <recommendedName>
        <fullName evidence="7">Penicillin-binding protein 1A</fullName>
        <ecNumber evidence="24">2.4.99.28</ecNumber>
        <ecNumber evidence="6">3.4.16.4</ecNumber>
    </recommendedName>
</protein>
<comment type="similarity">
    <text evidence="5">In the N-terminal section; belongs to the glycosyltransferase 51 family.</text>
</comment>
<dbReference type="GO" id="GO:0006508">
    <property type="term" value="P:proteolysis"/>
    <property type="evidence" value="ECO:0007669"/>
    <property type="project" value="UniProtKB-KW"/>
</dbReference>
<dbReference type="GO" id="GO:0009252">
    <property type="term" value="P:peptidoglycan biosynthetic process"/>
    <property type="evidence" value="ECO:0007669"/>
    <property type="project" value="UniProtKB-UniPathway"/>
</dbReference>
<evidence type="ECO:0000313" key="32">
    <source>
        <dbReference type="Proteomes" id="UP000238916"/>
    </source>
</evidence>
<sequence>MPVSRKPTGPRGQKRLSKGRVVLLSIASLIVLTLIGVVIVVGIAAAGTPKWNPSDLDNQKQTSYVYDKDNVQIAQLHGAENRQIVQASGIPDLVKKTFVAVEDKRFYEHFGVDPIRIIGSALNDIRSGSAKEGASTISIQLARNAFIDDPTAKTLTRKIQEAILAIQLEHEYTKDEILTFYLNKIFLGESSFGIQAAATTYFGKDLKDLKPDEVALLAGLPQAPSQYNPYLHPEAAKNRRTIVLGVMRDAGLISSQEYDQDKDAAFTYVDTMKKTLGGAQKPTSTDTNYKYPYFVDYVVEELETTFNLKPEQIYNGGLRIYTTVNSKIQSAAEAAFADPANFPKGIDNIKIQGAMTVIEPSTGAIQAMVGGRDYTTRGLNRAWQSKRQPGSTIKPLVVYGPAIEKGGYFPGTVLDDMPVSYNQGTGKAWTPTDFDTIDRGWKGLITMRYALEDSVNVYAVKLLNLIGVDYGWTFGKNNLGLPLEQRDRVLSLALGTPLVSTLDMATAYGVYANNGVSVSTHAIVKVLDAKGTTVITPKIEKNRVMKETTAYIINNLLRSVVTDGTAVSAQIGDWAIAGKTGTTSLDPSKYGNKSGNPDAWFAGYTPNYAGIVWMGYDSDPDGQHYLHNVYGGSFPAQVWRKVMTVALQDLPVQSTFVEPSGIVTGSFDMKSGLLPSSLTPDKFIGTEIAAKGDLPTRTSDVWIQENVDADQPNILASSRSRSTLTKTFLNLPSRDPSLTWPSDEAPYRPPNGTVSDSDSDPISGPDLTNQSPISTPPTTTPPASNPPVSTPPITTPSQVDPTLPSPTLGQVAYNAKTFKAVIPMTIPLENKGDSTIFYLQRTGQTAVESFPIEASNSTTTSITISLADRGKPPVPGEYVFWAAFKNRNGLGVGPSSGSVKLTITD</sequence>
<evidence type="ECO:0000256" key="2">
    <source>
        <dbReference type="ARBA" id="ARBA00004401"/>
    </source>
</evidence>
<dbReference type="GO" id="GO:0008658">
    <property type="term" value="F:penicillin binding"/>
    <property type="evidence" value="ECO:0007669"/>
    <property type="project" value="InterPro"/>
</dbReference>
<dbReference type="GO" id="GO:0008955">
    <property type="term" value="F:peptidoglycan glycosyltransferase activity"/>
    <property type="evidence" value="ECO:0007669"/>
    <property type="project" value="UniProtKB-EC"/>
</dbReference>
<comment type="catalytic activity">
    <reaction evidence="23">
        <text>Preferential cleavage: (Ac)2-L-Lys-D-Ala-|-D-Ala. Also transpeptidation of peptidyl-alanyl moieties that are N-acyl substituents of D-alanine.</text>
        <dbReference type="EC" id="3.4.16.4"/>
    </reaction>
</comment>
<evidence type="ECO:0000256" key="23">
    <source>
        <dbReference type="ARBA" id="ARBA00034000"/>
    </source>
</evidence>
<keyword evidence="21" id="KW-0511">Multifunctional enzyme</keyword>
<evidence type="ECO:0000256" key="20">
    <source>
        <dbReference type="ARBA" id="ARBA00023251"/>
    </source>
</evidence>
<feature type="domain" description="Penicillin-binding protein transpeptidase" evidence="29">
    <location>
        <begin position="353"/>
        <end position="643"/>
    </location>
</feature>
<dbReference type="InterPro" id="IPR023346">
    <property type="entry name" value="Lysozyme-like_dom_sf"/>
</dbReference>
<evidence type="ECO:0000256" key="1">
    <source>
        <dbReference type="ARBA" id="ARBA00002624"/>
    </source>
</evidence>
<evidence type="ECO:0000256" key="7">
    <source>
        <dbReference type="ARBA" id="ARBA00018638"/>
    </source>
</evidence>
<dbReference type="PANTHER" id="PTHR32282">
    <property type="entry name" value="BINDING PROTEIN TRANSPEPTIDASE, PUTATIVE-RELATED"/>
    <property type="match status" value="1"/>
</dbReference>
<evidence type="ECO:0000256" key="6">
    <source>
        <dbReference type="ARBA" id="ARBA00012448"/>
    </source>
</evidence>
<keyword evidence="18 28" id="KW-1133">Transmembrane helix</keyword>
<evidence type="ECO:0000256" key="14">
    <source>
        <dbReference type="ARBA" id="ARBA00022801"/>
    </source>
</evidence>
<gene>
    <name evidence="31" type="ORF">SBF1_1410003</name>
</gene>
<keyword evidence="14" id="KW-0378">Hydrolase</keyword>
<evidence type="ECO:0000256" key="26">
    <source>
        <dbReference type="ARBA" id="ARBA00060592"/>
    </source>
</evidence>
<reference evidence="32" key="1">
    <citation type="submission" date="2018-02" db="EMBL/GenBank/DDBJ databases">
        <authorList>
            <person name="Hausmann B."/>
        </authorList>
    </citation>
    <scope>NUCLEOTIDE SEQUENCE [LARGE SCALE GENOMIC DNA]</scope>
    <source>
        <strain evidence="32">Peat soil MAG SbF1</strain>
    </source>
</reference>
<evidence type="ECO:0000256" key="19">
    <source>
        <dbReference type="ARBA" id="ARBA00023136"/>
    </source>
</evidence>
<evidence type="ECO:0000256" key="22">
    <source>
        <dbReference type="ARBA" id="ARBA00023316"/>
    </source>
</evidence>
<evidence type="ECO:0000313" key="31">
    <source>
        <dbReference type="EMBL" id="SPF34769.1"/>
    </source>
</evidence>
<evidence type="ECO:0000256" key="4">
    <source>
        <dbReference type="ARBA" id="ARBA00007090"/>
    </source>
</evidence>
<dbReference type="NCBIfam" id="TIGR02074">
    <property type="entry name" value="PBP_1a_fam"/>
    <property type="match status" value="1"/>
</dbReference>
<dbReference type="GO" id="GO:0008360">
    <property type="term" value="P:regulation of cell shape"/>
    <property type="evidence" value="ECO:0007669"/>
    <property type="project" value="UniProtKB-KW"/>
</dbReference>
<dbReference type="AlphaFoldDB" id="A0A2U3K578"/>
<dbReference type="PANTHER" id="PTHR32282:SF11">
    <property type="entry name" value="PENICILLIN-BINDING PROTEIN 1B"/>
    <property type="match status" value="1"/>
</dbReference>
<dbReference type="Proteomes" id="UP000238916">
    <property type="component" value="Unassembled WGS sequence"/>
</dbReference>
<dbReference type="OrthoDB" id="9766909at2"/>
<feature type="compositionally biased region" description="Pro residues" evidence="27">
    <location>
        <begin position="774"/>
        <end position="794"/>
    </location>
</feature>
<dbReference type="GO" id="GO:0005886">
    <property type="term" value="C:plasma membrane"/>
    <property type="evidence" value="ECO:0007669"/>
    <property type="project" value="UniProtKB-SubCell"/>
</dbReference>
<keyword evidence="13 28" id="KW-0812">Transmembrane</keyword>
<dbReference type="GO" id="GO:0046677">
    <property type="term" value="P:response to antibiotic"/>
    <property type="evidence" value="ECO:0007669"/>
    <property type="project" value="UniProtKB-KW"/>
</dbReference>
<dbReference type="Gene3D" id="3.40.710.10">
    <property type="entry name" value="DD-peptidase/beta-lactamase superfamily"/>
    <property type="match status" value="1"/>
</dbReference>
<evidence type="ECO:0000259" key="30">
    <source>
        <dbReference type="Pfam" id="PF00912"/>
    </source>
</evidence>
<comment type="pathway">
    <text evidence="3">Cell wall biogenesis; peptidoglycan biosynthesis.</text>
</comment>
<dbReference type="InterPro" id="IPR050396">
    <property type="entry name" value="Glycosyltr_51/Transpeptidase"/>
</dbReference>
<keyword evidence="12" id="KW-0808">Transferase</keyword>
<dbReference type="GO" id="GO:0071555">
    <property type="term" value="P:cell wall organization"/>
    <property type="evidence" value="ECO:0007669"/>
    <property type="project" value="UniProtKB-KW"/>
</dbReference>
<keyword evidence="19 28" id="KW-0472">Membrane</keyword>
<comment type="function">
    <text evidence="1">Cell wall formation. Synthesis of cross-linked peptidoglycan from the lipid intermediates. The enzyme has a penicillin-insensitive transglycosylase N-terminal domain (formation of linear glycan strands) and a penicillin-sensitive transpeptidase C-terminal domain (cross-linking of the peptide subunits).</text>
</comment>
<evidence type="ECO:0000259" key="29">
    <source>
        <dbReference type="Pfam" id="PF00905"/>
    </source>
</evidence>
<feature type="transmembrane region" description="Helical" evidence="28">
    <location>
        <begin position="21"/>
        <end position="46"/>
    </location>
</feature>
<keyword evidence="9" id="KW-0121">Carboxypeptidase</keyword>
<evidence type="ECO:0000256" key="15">
    <source>
        <dbReference type="ARBA" id="ARBA00022960"/>
    </source>
</evidence>
<keyword evidence="10" id="KW-0645">Protease</keyword>
<evidence type="ECO:0000256" key="16">
    <source>
        <dbReference type="ARBA" id="ARBA00022968"/>
    </source>
</evidence>
<dbReference type="UniPathway" id="UPA00219"/>
<name>A0A2U3K578_9FIRM</name>
<dbReference type="InterPro" id="IPR012338">
    <property type="entry name" value="Beta-lactam/transpept-like"/>
</dbReference>
<evidence type="ECO:0000256" key="9">
    <source>
        <dbReference type="ARBA" id="ARBA00022645"/>
    </source>
</evidence>
<dbReference type="Pfam" id="PF00905">
    <property type="entry name" value="Transpeptidase"/>
    <property type="match status" value="1"/>
</dbReference>
<evidence type="ECO:0000256" key="5">
    <source>
        <dbReference type="ARBA" id="ARBA00007739"/>
    </source>
</evidence>
<evidence type="ECO:0000256" key="3">
    <source>
        <dbReference type="ARBA" id="ARBA00004752"/>
    </source>
</evidence>
<dbReference type="Gene3D" id="1.10.3810.10">
    <property type="entry name" value="Biosynthetic peptidoglycan transglycosylase-like"/>
    <property type="match status" value="1"/>
</dbReference>
<organism evidence="31 32">
    <name type="scientific">Candidatus Desulfosporosinus infrequens</name>
    <dbReference type="NCBI Taxonomy" id="2043169"/>
    <lineage>
        <taxon>Bacteria</taxon>
        <taxon>Bacillati</taxon>
        <taxon>Bacillota</taxon>
        <taxon>Clostridia</taxon>
        <taxon>Eubacteriales</taxon>
        <taxon>Desulfitobacteriaceae</taxon>
        <taxon>Desulfosporosinus</taxon>
    </lineage>
</organism>
<keyword evidence="8" id="KW-1003">Cell membrane</keyword>
<dbReference type="GO" id="GO:0030288">
    <property type="term" value="C:outer membrane-bounded periplasmic space"/>
    <property type="evidence" value="ECO:0007669"/>
    <property type="project" value="TreeGrafter"/>
</dbReference>
<proteinExistence type="inferred from homology"/>
<dbReference type="EC" id="3.4.16.4" evidence="6"/>
<dbReference type="InterPro" id="IPR001264">
    <property type="entry name" value="Glyco_trans_51"/>
</dbReference>
<comment type="pathway">
    <text evidence="26">Glycan biosynthesis.</text>
</comment>
<evidence type="ECO:0000256" key="21">
    <source>
        <dbReference type="ARBA" id="ARBA00023268"/>
    </source>
</evidence>
<feature type="domain" description="Glycosyl transferase family 51" evidence="30">
    <location>
        <begin position="72"/>
        <end position="247"/>
    </location>
</feature>
<dbReference type="InterPro" id="IPR036950">
    <property type="entry name" value="PBP_transglycosylase"/>
</dbReference>
<evidence type="ECO:0000256" key="11">
    <source>
        <dbReference type="ARBA" id="ARBA00022676"/>
    </source>
</evidence>
<evidence type="ECO:0000256" key="10">
    <source>
        <dbReference type="ARBA" id="ARBA00022670"/>
    </source>
</evidence>
<evidence type="ECO:0000256" key="24">
    <source>
        <dbReference type="ARBA" id="ARBA00044770"/>
    </source>
</evidence>
<evidence type="ECO:0000256" key="27">
    <source>
        <dbReference type="SAM" id="MobiDB-lite"/>
    </source>
</evidence>
<dbReference type="FunFam" id="1.10.3810.10:FF:000001">
    <property type="entry name" value="Penicillin-binding protein 1A"/>
    <property type="match status" value="1"/>
</dbReference>
<evidence type="ECO:0000256" key="8">
    <source>
        <dbReference type="ARBA" id="ARBA00022475"/>
    </source>
</evidence>
<dbReference type="GO" id="GO:0009002">
    <property type="term" value="F:serine-type D-Ala-D-Ala carboxypeptidase activity"/>
    <property type="evidence" value="ECO:0007669"/>
    <property type="project" value="UniProtKB-EC"/>
</dbReference>
<evidence type="ECO:0000256" key="25">
    <source>
        <dbReference type="ARBA" id="ARBA00049902"/>
    </source>
</evidence>